<evidence type="ECO:0000259" key="1">
    <source>
        <dbReference type="Pfam" id="PF04937"/>
    </source>
</evidence>
<sequence>MAGTVMNVHEHGIWVEGRTRVECMHCGKRMSNFFRLKEHLANVGQDVTHCRLVPPTIKVAFFTMIMKMRSRSGRGLPGRPKKILASKDMKAAAEANKQFQRCVARFFYENGLDFSAAESTNFKEMIITMMAVAGGKNKMWIKIPDSRDLKGWMLQEALKGVQDRVKEIKDSWEISGCSILLDAWIDQRGRDLVSFVADCPAGPVYLKSYDVSGIRTNVTALKSLVKGIVEEVGVHNVIQIVACSTSGWVGDLNKLLGAQDMKLFWSVSLYHCIELMLLEIGKLYFFGDILDKVNIIQEFINNKPSLLKIFRAHSHGVYATALASGFEFVTPYLTVENMFRAMMAGMFASSDWKKEECTVAVSSLVNNSSFWEAVGISVRGTSALVHGVRLFATAKNKHVGYIYDIIKSIKVSTASNFQKKKEFYKPVWDVMDDVWCHHFGNPLHATGYFLNPTSYYSGHFHFGRDVCTGLVLSLAHMVRGLRQEVTISEQINMYRFGESCYKEASQADQISGISPIEWWTKNGSQHPELQSFAIKILSQTCEGASKYKLKRSLAEKLLAAEWLSHYDKKCLEELAFVHYNLHLQTWQNQSN</sequence>
<dbReference type="GeneID" id="104777252"/>
<gene>
    <name evidence="3" type="primary">LOC104777252</name>
</gene>
<proteinExistence type="predicted"/>
<feature type="domain" description="DUF659" evidence="1">
    <location>
        <begin position="144"/>
        <end position="296"/>
    </location>
</feature>
<evidence type="ECO:0000313" key="3">
    <source>
        <dbReference type="RefSeq" id="XP_010499769.1"/>
    </source>
</evidence>
<reference evidence="2" key="1">
    <citation type="journal article" date="2014" name="Nat. Commun.">
        <title>The emerging biofuel crop Camelina sativa retains a highly undifferentiated hexaploid genome structure.</title>
        <authorList>
            <person name="Kagale S."/>
            <person name="Koh C."/>
            <person name="Nixon J."/>
            <person name="Bollina V."/>
            <person name="Clarke W.E."/>
            <person name="Tuteja R."/>
            <person name="Spillane C."/>
            <person name="Robinson S.J."/>
            <person name="Links M.G."/>
            <person name="Clarke C."/>
            <person name="Higgins E.E."/>
            <person name="Huebert T."/>
            <person name="Sharpe A.G."/>
            <person name="Parkin I.A."/>
        </authorList>
    </citation>
    <scope>NUCLEOTIDE SEQUENCE [LARGE SCALE GENOMIC DNA]</scope>
    <source>
        <strain evidence="2">cv. DH55</strain>
    </source>
</reference>
<dbReference type="PANTHER" id="PTHR32166">
    <property type="entry name" value="OSJNBA0013A04.12 PROTEIN"/>
    <property type="match status" value="1"/>
</dbReference>
<accession>A0ABM0YEK8</accession>
<keyword evidence="2" id="KW-1185">Reference proteome</keyword>
<reference evidence="3" key="2">
    <citation type="submission" date="2025-08" db="UniProtKB">
        <authorList>
            <consortium name="RefSeq"/>
        </authorList>
    </citation>
    <scope>IDENTIFICATION</scope>
    <source>
        <tissue evidence="3">Leaf</tissue>
    </source>
</reference>
<dbReference type="PANTHER" id="PTHR32166:SF63">
    <property type="entry name" value="HAT TRANSPOSON SUPERFAMILY PROTEIN"/>
    <property type="match status" value="1"/>
</dbReference>
<dbReference type="RefSeq" id="XP_010499769.1">
    <property type="nucleotide sequence ID" value="XM_010501467.2"/>
</dbReference>
<protein>
    <submittedName>
        <fullName evidence="3">Uncharacterized protein LOC104777252</fullName>
    </submittedName>
</protein>
<dbReference type="Proteomes" id="UP000694864">
    <property type="component" value="Chromosome 1"/>
</dbReference>
<dbReference type="InterPro" id="IPR007021">
    <property type="entry name" value="DUF659"/>
</dbReference>
<dbReference type="Pfam" id="PF04937">
    <property type="entry name" value="DUF659"/>
    <property type="match status" value="1"/>
</dbReference>
<organism evidence="2 3">
    <name type="scientific">Camelina sativa</name>
    <name type="common">False flax</name>
    <name type="synonym">Myagrum sativum</name>
    <dbReference type="NCBI Taxonomy" id="90675"/>
    <lineage>
        <taxon>Eukaryota</taxon>
        <taxon>Viridiplantae</taxon>
        <taxon>Streptophyta</taxon>
        <taxon>Embryophyta</taxon>
        <taxon>Tracheophyta</taxon>
        <taxon>Spermatophyta</taxon>
        <taxon>Magnoliopsida</taxon>
        <taxon>eudicotyledons</taxon>
        <taxon>Gunneridae</taxon>
        <taxon>Pentapetalae</taxon>
        <taxon>rosids</taxon>
        <taxon>malvids</taxon>
        <taxon>Brassicales</taxon>
        <taxon>Brassicaceae</taxon>
        <taxon>Camelineae</taxon>
        <taxon>Camelina</taxon>
    </lineage>
</organism>
<dbReference type="SUPFAM" id="SSF53098">
    <property type="entry name" value="Ribonuclease H-like"/>
    <property type="match status" value="1"/>
</dbReference>
<dbReference type="InterPro" id="IPR012337">
    <property type="entry name" value="RNaseH-like_sf"/>
</dbReference>
<name>A0ABM0YEK8_CAMSA</name>
<evidence type="ECO:0000313" key="2">
    <source>
        <dbReference type="Proteomes" id="UP000694864"/>
    </source>
</evidence>